<gene>
    <name evidence="2" type="ORF">MOO46_07775</name>
</gene>
<proteinExistence type="inferred from homology"/>
<keyword evidence="2" id="KW-0614">Plasmid</keyword>
<sequence length="263" mass="29700">MKIRADLAVYQGSTEGYIKELKRNHGVTFTSVQLSYGDNPYFDNRNSVGQIYNSWKVLGQVGAYHFYLGDPVPEAKHFLARVNQHKLDKDTELMLDVEGNLSGNVVAQINTFLDILYNAGFHNLAVYYSETFGLNNNYKLLHHHPKIWVASYSHKPNCYFDVWQYTQSAQTSSGGLDLSYDYSKDTTLAPDTYVKTTKKGKLFKVIADGGLAVSRDVALKHHRTVYFGKNSQVYGSVVPYGKATRVKTKLGYISGNTKWVKLI</sequence>
<accession>A0ABY4PK91</accession>
<reference evidence="2 3" key="1">
    <citation type="journal article" date="2022" name="Int. J. Syst. Evol. Microbiol.">
        <title>Apilactobacillus apisilvae sp. nov., Nicolia spurrieriana gen. nov. sp. nov., Bombilactobacillus folatiphilus sp. nov. and Bombilactobacillus thymidiniphilus sp. nov., four new lactic acid bacterial isolates from stingless bees Tetragonula carbonaria and Austroplebeia australis.</title>
        <authorList>
            <person name="Oliphant S.A."/>
            <person name="Watson-Haigh N.S."/>
            <person name="Sumby K.M."/>
            <person name="Gardner J."/>
            <person name="Groom S."/>
            <person name="Jiranek V."/>
        </authorList>
    </citation>
    <scope>NUCLEOTIDE SEQUENCE [LARGE SCALE GENOMIC DNA]</scope>
    <source>
        <strain evidence="2 3">SG5_A10</strain>
    </source>
</reference>
<dbReference type="RefSeq" id="WP_249511794.1">
    <property type="nucleotide sequence ID" value="NZ_CP093364.1"/>
</dbReference>
<name>A0ABY4PK91_9LACO</name>
<dbReference type="InterPro" id="IPR017853">
    <property type="entry name" value="GH"/>
</dbReference>
<dbReference type="InterPro" id="IPR002053">
    <property type="entry name" value="Glyco_hydro_25"/>
</dbReference>
<dbReference type="Gene3D" id="3.20.20.80">
    <property type="entry name" value="Glycosidases"/>
    <property type="match status" value="1"/>
</dbReference>
<dbReference type="EMBL" id="CP093364">
    <property type="protein sequence ID" value="UQS85830.1"/>
    <property type="molecule type" value="Genomic_DNA"/>
</dbReference>
<evidence type="ECO:0000313" key="3">
    <source>
        <dbReference type="Proteomes" id="UP000831859"/>
    </source>
</evidence>
<dbReference type="SUPFAM" id="SSF51445">
    <property type="entry name" value="(Trans)glycosidases"/>
    <property type="match status" value="1"/>
</dbReference>
<evidence type="ECO:0008006" key="4">
    <source>
        <dbReference type="Google" id="ProtNLM"/>
    </source>
</evidence>
<dbReference type="PANTHER" id="PTHR34135">
    <property type="entry name" value="LYSOZYME"/>
    <property type="match status" value="1"/>
</dbReference>
<comment type="similarity">
    <text evidence="1">Belongs to the glycosyl hydrolase 25 family.</text>
</comment>
<geneLocation type="plasmid" evidence="2 3">
    <name>p2unnamed</name>
</geneLocation>
<organism evidence="2 3">
    <name type="scientific">Apilactobacillus apisilvae</name>
    <dbReference type="NCBI Taxonomy" id="2923364"/>
    <lineage>
        <taxon>Bacteria</taxon>
        <taxon>Bacillati</taxon>
        <taxon>Bacillota</taxon>
        <taxon>Bacilli</taxon>
        <taxon>Lactobacillales</taxon>
        <taxon>Lactobacillaceae</taxon>
        <taxon>Apilactobacillus</taxon>
    </lineage>
</organism>
<keyword evidence="3" id="KW-1185">Reference proteome</keyword>
<protein>
    <recommendedName>
        <fullName evidence="4">Glycosyl hydrolase family 25</fullName>
    </recommendedName>
</protein>
<dbReference type="PROSITE" id="PS51904">
    <property type="entry name" value="GLYCOSYL_HYDROL_F25_2"/>
    <property type="match status" value="1"/>
</dbReference>
<dbReference type="PANTHER" id="PTHR34135:SF2">
    <property type="entry name" value="LYSOZYME"/>
    <property type="match status" value="1"/>
</dbReference>
<dbReference type="Pfam" id="PF01183">
    <property type="entry name" value="Glyco_hydro_25"/>
    <property type="match status" value="1"/>
</dbReference>
<evidence type="ECO:0000313" key="2">
    <source>
        <dbReference type="EMBL" id="UQS85830.1"/>
    </source>
</evidence>
<evidence type="ECO:0000256" key="1">
    <source>
        <dbReference type="ARBA" id="ARBA00010646"/>
    </source>
</evidence>
<dbReference type="Proteomes" id="UP000831859">
    <property type="component" value="Plasmid p2unnamed"/>
</dbReference>